<accession>A0A2I1Z2B6</accession>
<gene>
    <name evidence="1" type="ORF">CYK18_03625</name>
</gene>
<proteinExistence type="predicted"/>
<dbReference type="Proteomes" id="UP000234971">
    <property type="component" value="Unassembled WGS sequence"/>
</dbReference>
<comment type="caution">
    <text evidence="1">The sequence shown here is derived from an EMBL/GenBank/DDBJ whole genome shotgun (WGS) entry which is preliminary data.</text>
</comment>
<organism evidence="1 2">
    <name type="scientific">Streptococcus mitis</name>
    <dbReference type="NCBI Taxonomy" id="28037"/>
    <lineage>
        <taxon>Bacteria</taxon>
        <taxon>Bacillati</taxon>
        <taxon>Bacillota</taxon>
        <taxon>Bacilli</taxon>
        <taxon>Lactobacillales</taxon>
        <taxon>Streptococcaceae</taxon>
        <taxon>Streptococcus</taxon>
        <taxon>Streptococcus mitis group</taxon>
    </lineage>
</organism>
<dbReference type="EMBL" id="PKIE01000001">
    <property type="protein sequence ID" value="PLA61293.1"/>
    <property type="molecule type" value="Genomic_DNA"/>
</dbReference>
<reference evidence="1 2" key="1">
    <citation type="submission" date="2017-12" db="EMBL/GenBank/DDBJ databases">
        <title>Phylogenetic diversity of female urinary microbiome.</title>
        <authorList>
            <person name="Thomas-White K."/>
            <person name="Wolfe A.J."/>
        </authorList>
    </citation>
    <scope>NUCLEOTIDE SEQUENCE [LARGE SCALE GENOMIC DNA]</scope>
    <source>
        <strain evidence="1 2">UMB1341</strain>
    </source>
</reference>
<dbReference type="RefSeq" id="WP_101785125.1">
    <property type="nucleotide sequence ID" value="NZ_PKIE01000001.1"/>
</dbReference>
<sequence>MTSYFGQCLERHYQNYLFTHKMYAHSLDLQASLFSAAKEEIDSLVKKFKATGYPLAELTYYSQIYKNKINRFYFAQVSPVMC</sequence>
<evidence type="ECO:0000313" key="2">
    <source>
        <dbReference type="Proteomes" id="UP000234971"/>
    </source>
</evidence>
<name>A0A2I1Z2B6_STRMT</name>
<dbReference type="AlphaFoldDB" id="A0A2I1Z2B6"/>
<protein>
    <submittedName>
        <fullName evidence="1">Uncharacterized protein</fullName>
    </submittedName>
</protein>
<evidence type="ECO:0000313" key="1">
    <source>
        <dbReference type="EMBL" id="PLA61293.1"/>
    </source>
</evidence>